<name>A0A225W9Z9_9STRA</name>
<keyword evidence="2" id="KW-1185">Reference proteome</keyword>
<dbReference type="Proteomes" id="UP000198211">
    <property type="component" value="Unassembled WGS sequence"/>
</dbReference>
<dbReference type="AlphaFoldDB" id="A0A225W9Z9"/>
<sequence length="226" mass="25660">MTSMQRYRKRIHDQTMSLETDVRCLREEIQKLELQRHLVVSGIPTKTTPFQVVSEYFSLFRYGYKPPMTTSGSSFSDKAHVQKHFLETMFAPDVVLDHGSGISALLENWKMLARHWKDLDIRIKQLEHGEDNQIVATNTGCTIISEEMLKNAFPGLCSIKEHPLVTKLLGQPLAVQCKIFIKWDDSTNRIVGLRHQADPLPALLKLLGSLKIVSAVLNSPLVPPSW</sequence>
<comment type="caution">
    <text evidence="1">The sequence shown here is derived from an EMBL/GenBank/DDBJ whole genome shotgun (WGS) entry which is preliminary data.</text>
</comment>
<accession>A0A225W9Z9</accession>
<evidence type="ECO:0000313" key="1">
    <source>
        <dbReference type="EMBL" id="OWZ14561.1"/>
    </source>
</evidence>
<organism evidence="1 2">
    <name type="scientific">Phytophthora megakarya</name>
    <dbReference type="NCBI Taxonomy" id="4795"/>
    <lineage>
        <taxon>Eukaryota</taxon>
        <taxon>Sar</taxon>
        <taxon>Stramenopiles</taxon>
        <taxon>Oomycota</taxon>
        <taxon>Peronosporomycetes</taxon>
        <taxon>Peronosporales</taxon>
        <taxon>Peronosporaceae</taxon>
        <taxon>Phytophthora</taxon>
    </lineage>
</organism>
<proteinExistence type="predicted"/>
<reference evidence="2" key="1">
    <citation type="submission" date="2017-03" db="EMBL/GenBank/DDBJ databases">
        <title>Phytopthora megakarya and P. palmivora, two closely related causual agents of cacao black pod achieved similar genome size and gene model numbers by different mechanisms.</title>
        <authorList>
            <person name="Ali S."/>
            <person name="Shao J."/>
            <person name="Larry D.J."/>
            <person name="Kronmiller B."/>
            <person name="Shen D."/>
            <person name="Strem M.D."/>
            <person name="Melnick R.L."/>
            <person name="Guiltinan M.J."/>
            <person name="Tyler B.M."/>
            <person name="Meinhardt L.W."/>
            <person name="Bailey B.A."/>
        </authorList>
    </citation>
    <scope>NUCLEOTIDE SEQUENCE [LARGE SCALE GENOMIC DNA]</scope>
    <source>
        <strain evidence="2">zdho120</strain>
    </source>
</reference>
<protein>
    <recommendedName>
        <fullName evidence="3">Bzip transcription factor</fullName>
    </recommendedName>
</protein>
<evidence type="ECO:0008006" key="3">
    <source>
        <dbReference type="Google" id="ProtNLM"/>
    </source>
</evidence>
<gene>
    <name evidence="1" type="ORF">PHMEG_00011944</name>
</gene>
<evidence type="ECO:0000313" key="2">
    <source>
        <dbReference type="Proteomes" id="UP000198211"/>
    </source>
</evidence>
<dbReference type="EMBL" id="NBNE01001310">
    <property type="protein sequence ID" value="OWZ14561.1"/>
    <property type="molecule type" value="Genomic_DNA"/>
</dbReference>